<keyword evidence="1" id="KW-0472">Membrane</keyword>
<evidence type="ECO:0000313" key="3">
    <source>
        <dbReference type="RefSeq" id="XP_022256969.1"/>
    </source>
</evidence>
<dbReference type="InterPro" id="IPR036058">
    <property type="entry name" value="Kazal_dom_sf"/>
</dbReference>
<name>A0ABM1TM63_LIMPO</name>
<dbReference type="RefSeq" id="XP_022256969.1">
    <property type="nucleotide sequence ID" value="XM_022401261.1"/>
</dbReference>
<accession>A0ABM1TM63</accession>
<keyword evidence="1" id="KW-1133">Transmembrane helix</keyword>
<feature type="transmembrane region" description="Helical" evidence="1">
    <location>
        <begin position="216"/>
        <end position="238"/>
    </location>
</feature>
<proteinExistence type="predicted"/>
<gene>
    <name evidence="3" type="primary">LOC111089204</name>
</gene>
<evidence type="ECO:0000256" key="1">
    <source>
        <dbReference type="SAM" id="Phobius"/>
    </source>
</evidence>
<dbReference type="PANTHER" id="PTHR13487">
    <property type="entry name" value="SERINE PROTEASE INHIBITOR"/>
    <property type="match status" value="1"/>
</dbReference>
<dbReference type="PANTHER" id="PTHR13487:SF3">
    <property type="entry name" value="REVERSION-INDUCING CYSTEINE-RICH PROTEIN WITH KAZAL MOTIFS"/>
    <property type="match status" value="1"/>
</dbReference>
<dbReference type="GeneID" id="111089204"/>
<sequence>MCWLLKKGKVMAYHGRCLDHCSSWGSVCGHSGQTYPSECAALADRSTVDYTGPCVAVGTFLRIENTRSFGCSGVRCPPLPSPHCSNAIPPGACCPVCGAVVTFLFSRHQADMIASAVQDVDPVVVQTIAEKLRDYVKVTECDVFSYLSLESEVVVIVNPIISTPTPLQVKACVREAKKIKTLVEMSSPAILTDLSLSLFLAASLESPLTERVTSSAPAPAPVIVPGFTLVILFFWSLLEKRLLS</sequence>
<dbReference type="Gene3D" id="3.30.60.30">
    <property type="match status" value="1"/>
</dbReference>
<dbReference type="Proteomes" id="UP000694941">
    <property type="component" value="Unplaced"/>
</dbReference>
<organism evidence="2 3">
    <name type="scientific">Limulus polyphemus</name>
    <name type="common">Atlantic horseshoe crab</name>
    <dbReference type="NCBI Taxonomy" id="6850"/>
    <lineage>
        <taxon>Eukaryota</taxon>
        <taxon>Metazoa</taxon>
        <taxon>Ecdysozoa</taxon>
        <taxon>Arthropoda</taxon>
        <taxon>Chelicerata</taxon>
        <taxon>Merostomata</taxon>
        <taxon>Xiphosura</taxon>
        <taxon>Limulidae</taxon>
        <taxon>Limulus</taxon>
    </lineage>
</organism>
<keyword evidence="1" id="KW-0812">Transmembrane</keyword>
<evidence type="ECO:0000313" key="2">
    <source>
        <dbReference type="Proteomes" id="UP000694941"/>
    </source>
</evidence>
<dbReference type="SUPFAM" id="SSF100895">
    <property type="entry name" value="Kazal-type serine protease inhibitors"/>
    <property type="match status" value="1"/>
</dbReference>
<dbReference type="InterPro" id="IPR039016">
    <property type="entry name" value="RECK"/>
</dbReference>
<reference evidence="3" key="1">
    <citation type="submission" date="2025-08" db="UniProtKB">
        <authorList>
            <consortium name="RefSeq"/>
        </authorList>
    </citation>
    <scope>IDENTIFICATION</scope>
    <source>
        <tissue evidence="3">Muscle</tissue>
    </source>
</reference>
<keyword evidence="2" id="KW-1185">Reference proteome</keyword>
<protein>
    <submittedName>
        <fullName evidence="3">Reversion-inducing cysteine-rich protein with Kazal motifs-like</fullName>
    </submittedName>
</protein>